<proteinExistence type="predicted"/>
<comment type="caution">
    <text evidence="1">The sequence shown here is derived from an EMBL/GenBank/DDBJ whole genome shotgun (WGS) entry which is preliminary data.</text>
</comment>
<dbReference type="Gene3D" id="3.30.420.10">
    <property type="entry name" value="Ribonuclease H-like superfamily/Ribonuclease H"/>
    <property type="match status" value="1"/>
</dbReference>
<evidence type="ECO:0000313" key="1">
    <source>
        <dbReference type="EMBL" id="GAA0156300.1"/>
    </source>
</evidence>
<dbReference type="Proteomes" id="UP001454036">
    <property type="component" value="Unassembled WGS sequence"/>
</dbReference>
<dbReference type="PANTHER" id="PTHR48475">
    <property type="entry name" value="RIBONUCLEASE H"/>
    <property type="match status" value="1"/>
</dbReference>
<dbReference type="GO" id="GO:0003676">
    <property type="term" value="F:nucleic acid binding"/>
    <property type="evidence" value="ECO:0007669"/>
    <property type="project" value="InterPro"/>
</dbReference>
<evidence type="ECO:0000313" key="2">
    <source>
        <dbReference type="Proteomes" id="UP001454036"/>
    </source>
</evidence>
<dbReference type="InterPro" id="IPR012337">
    <property type="entry name" value="RNaseH-like_sf"/>
</dbReference>
<organism evidence="1 2">
    <name type="scientific">Lithospermum erythrorhizon</name>
    <name type="common">Purple gromwell</name>
    <name type="synonym">Lithospermum officinale var. erythrorhizon</name>
    <dbReference type="NCBI Taxonomy" id="34254"/>
    <lineage>
        <taxon>Eukaryota</taxon>
        <taxon>Viridiplantae</taxon>
        <taxon>Streptophyta</taxon>
        <taxon>Embryophyta</taxon>
        <taxon>Tracheophyta</taxon>
        <taxon>Spermatophyta</taxon>
        <taxon>Magnoliopsida</taxon>
        <taxon>eudicotyledons</taxon>
        <taxon>Gunneridae</taxon>
        <taxon>Pentapetalae</taxon>
        <taxon>asterids</taxon>
        <taxon>lamiids</taxon>
        <taxon>Boraginales</taxon>
        <taxon>Boraginaceae</taxon>
        <taxon>Boraginoideae</taxon>
        <taxon>Lithospermeae</taxon>
        <taxon>Lithospermum</taxon>
    </lineage>
</organism>
<dbReference type="InterPro" id="IPR036397">
    <property type="entry name" value="RNaseH_sf"/>
</dbReference>
<dbReference type="PANTHER" id="PTHR48475:SF2">
    <property type="entry name" value="RIBONUCLEASE H"/>
    <property type="match status" value="1"/>
</dbReference>
<dbReference type="EMBL" id="BAABME010002830">
    <property type="protein sequence ID" value="GAA0156300.1"/>
    <property type="molecule type" value="Genomic_DNA"/>
</dbReference>
<sequence>MIEWVAEEAFRTKEVMDNAPEGGGRSEPWYQTIMGGKTTLVSYPQTNRQVEVMNQIIFKGVKMRLQEERGSWDEELPMVLWSFRTTANPNTGETPYSLVYGSVSLLPVEIHLDTA</sequence>
<gene>
    <name evidence="1" type="ORF">LIER_13826</name>
</gene>
<dbReference type="AlphaFoldDB" id="A0AAV3PYH0"/>
<accession>A0AAV3PYH0</accession>
<dbReference type="SUPFAM" id="SSF53098">
    <property type="entry name" value="Ribonuclease H-like"/>
    <property type="match status" value="1"/>
</dbReference>
<protein>
    <submittedName>
        <fullName evidence="1">Uncharacterized protein</fullName>
    </submittedName>
</protein>
<reference evidence="1 2" key="1">
    <citation type="submission" date="2024-01" db="EMBL/GenBank/DDBJ databases">
        <title>The complete chloroplast genome sequence of Lithospermum erythrorhizon: insights into the phylogenetic relationship among Boraginaceae species and the maternal lineages of purple gromwells.</title>
        <authorList>
            <person name="Okada T."/>
            <person name="Watanabe K."/>
        </authorList>
    </citation>
    <scope>NUCLEOTIDE SEQUENCE [LARGE SCALE GENOMIC DNA]</scope>
</reference>
<name>A0AAV3PYH0_LITER</name>
<keyword evidence="2" id="KW-1185">Reference proteome</keyword>